<dbReference type="PANTHER" id="PTHR14030">
    <property type="entry name" value="MITOTIC CHECKPOINT SERINE/THREONINE-PROTEIN KINASE BUB1"/>
    <property type="match status" value="1"/>
</dbReference>
<evidence type="ECO:0000313" key="4">
    <source>
        <dbReference type="Proteomes" id="UP001188597"/>
    </source>
</evidence>
<evidence type="ECO:0000256" key="1">
    <source>
        <dbReference type="SAM" id="MobiDB-lite"/>
    </source>
</evidence>
<feature type="domain" description="BUB1 N-terminal" evidence="2">
    <location>
        <begin position="14"/>
        <end position="185"/>
    </location>
</feature>
<dbReference type="InterPro" id="IPR013212">
    <property type="entry name" value="Mad3/Bub1_I"/>
</dbReference>
<reference evidence="3" key="1">
    <citation type="submission" date="2022-12" db="EMBL/GenBank/DDBJ databases">
        <title>Draft genome assemblies for two species of Escallonia (Escalloniales).</title>
        <authorList>
            <person name="Chanderbali A."/>
            <person name="Dervinis C."/>
            <person name="Anghel I."/>
            <person name="Soltis D."/>
            <person name="Soltis P."/>
            <person name="Zapata F."/>
        </authorList>
    </citation>
    <scope>NUCLEOTIDE SEQUENCE</scope>
    <source>
        <strain evidence="3">UCBG64.0493</strain>
        <tissue evidence="3">Leaf</tissue>
    </source>
</reference>
<dbReference type="EMBL" id="JAVXUP010000024">
    <property type="protein sequence ID" value="KAK3042113.1"/>
    <property type="molecule type" value="Genomic_DNA"/>
</dbReference>
<sequence length="567" mass="64533">MANNTLYNNLFSSLISEIKAYSGRDPLLPWLRGIKKMRESLPTQLLKEKLPRFLQKCAQTFQTDRRYANDLRYLRVWLQLMDFVNDPGAVLGTMEAHHIGMKRALFYQAYALYYEKVKKFEDAEKMYHLGVKKSHRGGRRTGRPSCTGSIPDNCDDDKENNDNVCRVKGRSTGSWTEKSLPRRQPKLEGIKNKAVIAQRTENDMPKKESTHFGVATNRDNVSNLSIKKGYMEDSGSKNYVNLKDSSEAKSDEARKFSGDDTVVVKFVDTTIVGKPEAEDACHHGLVEPTINTKDAMNAINSMFREPLAPAIASRRSHRSQPKSDKSRNDEFEVFIDDDLDNGVGSSNKKLEKCFSLLQHKRLETHRPLQEPLQIYTSDEESNMIEGGSHEKDKSKHRKVQKVTKGAIVSGGQFNAFVSVNSKDLPSECLEDLDVERPQQARGREDTVVYRFVGSTISDEPEVENVCHHGLVEPTVNLKEAMDDINNMFGKPIEFARKSRKKKQNKIVDGKRDCSTFLILPDDDMDCQQQKFQPSSSTRRETDLFEPTVCTKEAMDEINKMFGMPMDF</sequence>
<dbReference type="GO" id="GO:0051754">
    <property type="term" value="P:meiotic sister chromatid cohesion, centromeric"/>
    <property type="evidence" value="ECO:0007669"/>
    <property type="project" value="TreeGrafter"/>
</dbReference>
<name>A0AA88XG47_9ASTE</name>
<feature type="region of interest" description="Disordered" evidence="1">
    <location>
        <begin position="133"/>
        <end position="161"/>
    </location>
</feature>
<dbReference type="PANTHER" id="PTHR14030:SF2">
    <property type="entry name" value="OS11G0128700 PROTEIN"/>
    <property type="match status" value="1"/>
</dbReference>
<proteinExistence type="predicted"/>
<dbReference type="SMART" id="SM00777">
    <property type="entry name" value="Mad3_BUB1_I"/>
    <property type="match status" value="1"/>
</dbReference>
<feature type="compositionally biased region" description="Basic residues" evidence="1">
    <location>
        <begin position="133"/>
        <end position="142"/>
    </location>
</feature>
<keyword evidence="4" id="KW-1185">Reference proteome</keyword>
<comment type="caution">
    <text evidence="3">The sequence shown here is derived from an EMBL/GenBank/DDBJ whole genome shotgun (WGS) entry which is preliminary data.</text>
</comment>
<dbReference type="PROSITE" id="PS51489">
    <property type="entry name" value="BUB1_N"/>
    <property type="match status" value="1"/>
</dbReference>
<evidence type="ECO:0000259" key="2">
    <source>
        <dbReference type="PROSITE" id="PS51489"/>
    </source>
</evidence>
<gene>
    <name evidence="3" type="ORF">RJ639_001815</name>
</gene>
<dbReference type="AlphaFoldDB" id="A0AA88XG47"/>
<dbReference type="Proteomes" id="UP001188597">
    <property type="component" value="Unassembled WGS sequence"/>
</dbReference>
<dbReference type="GO" id="GO:0004672">
    <property type="term" value="F:protein kinase activity"/>
    <property type="evidence" value="ECO:0007669"/>
    <property type="project" value="TreeGrafter"/>
</dbReference>
<dbReference type="InterPro" id="IPR015661">
    <property type="entry name" value="Bub1/Mad3"/>
</dbReference>
<dbReference type="Gene3D" id="1.25.40.430">
    <property type="match status" value="1"/>
</dbReference>
<accession>A0AA88XG47</accession>
<evidence type="ECO:0000313" key="3">
    <source>
        <dbReference type="EMBL" id="KAK3042113.1"/>
    </source>
</evidence>
<dbReference type="GO" id="GO:0007094">
    <property type="term" value="P:mitotic spindle assembly checkpoint signaling"/>
    <property type="evidence" value="ECO:0007669"/>
    <property type="project" value="InterPro"/>
</dbReference>
<protein>
    <recommendedName>
        <fullName evidence="2">BUB1 N-terminal domain-containing protein</fullName>
    </recommendedName>
</protein>
<dbReference type="Pfam" id="PF08311">
    <property type="entry name" value="Mad3_BUB1_I"/>
    <property type="match status" value="1"/>
</dbReference>
<organism evidence="3 4">
    <name type="scientific">Escallonia herrerae</name>
    <dbReference type="NCBI Taxonomy" id="1293975"/>
    <lineage>
        <taxon>Eukaryota</taxon>
        <taxon>Viridiplantae</taxon>
        <taxon>Streptophyta</taxon>
        <taxon>Embryophyta</taxon>
        <taxon>Tracheophyta</taxon>
        <taxon>Spermatophyta</taxon>
        <taxon>Magnoliopsida</taxon>
        <taxon>eudicotyledons</taxon>
        <taxon>Gunneridae</taxon>
        <taxon>Pentapetalae</taxon>
        <taxon>asterids</taxon>
        <taxon>campanulids</taxon>
        <taxon>Escalloniales</taxon>
        <taxon>Escalloniaceae</taxon>
        <taxon>Escallonia</taxon>
    </lineage>
</organism>